<gene>
    <name evidence="9" type="ORF">F8M41_019127</name>
</gene>
<comment type="catalytic activity">
    <reaction evidence="6">
        <text>DNA(n) + a 2'-deoxyribonucleoside 5'-triphosphate = DNA(n+1) + diphosphate</text>
        <dbReference type="Rhea" id="RHEA:22508"/>
        <dbReference type="Rhea" id="RHEA-COMP:17339"/>
        <dbReference type="Rhea" id="RHEA-COMP:17340"/>
        <dbReference type="ChEBI" id="CHEBI:33019"/>
        <dbReference type="ChEBI" id="CHEBI:61560"/>
        <dbReference type="ChEBI" id="CHEBI:173112"/>
        <dbReference type="EC" id="2.7.7.7"/>
    </reaction>
</comment>
<dbReference type="Proteomes" id="UP000439903">
    <property type="component" value="Unassembled WGS sequence"/>
</dbReference>
<dbReference type="SUPFAM" id="SSF56672">
    <property type="entry name" value="DNA/RNA polymerases"/>
    <property type="match status" value="1"/>
</dbReference>
<dbReference type="InterPro" id="IPR050240">
    <property type="entry name" value="DNA_pol_type-B"/>
</dbReference>
<proteinExistence type="predicted"/>
<dbReference type="Gene3D" id="3.90.1600.10">
    <property type="entry name" value="Palm domain of DNA polymerase"/>
    <property type="match status" value="1"/>
</dbReference>
<keyword evidence="3" id="KW-0548">Nucleotidyltransferase</keyword>
<dbReference type="Pfam" id="PF00136">
    <property type="entry name" value="DNA_pol_B"/>
    <property type="match status" value="1"/>
</dbReference>
<dbReference type="EMBL" id="WTPW01000487">
    <property type="protein sequence ID" value="KAF0506651.1"/>
    <property type="molecule type" value="Genomic_DNA"/>
</dbReference>
<keyword evidence="4" id="KW-0239">DNA-directed DNA polymerase</keyword>
<organism evidence="9 10">
    <name type="scientific">Gigaspora margarita</name>
    <dbReference type="NCBI Taxonomy" id="4874"/>
    <lineage>
        <taxon>Eukaryota</taxon>
        <taxon>Fungi</taxon>
        <taxon>Fungi incertae sedis</taxon>
        <taxon>Mucoromycota</taxon>
        <taxon>Glomeromycotina</taxon>
        <taxon>Glomeromycetes</taxon>
        <taxon>Diversisporales</taxon>
        <taxon>Gigasporaceae</taxon>
        <taxon>Gigaspora</taxon>
    </lineage>
</organism>
<evidence type="ECO:0000259" key="8">
    <source>
        <dbReference type="Pfam" id="PF00136"/>
    </source>
</evidence>
<feature type="transmembrane region" description="Helical" evidence="7">
    <location>
        <begin position="76"/>
        <end position="96"/>
    </location>
</feature>
<reference evidence="9 10" key="1">
    <citation type="journal article" date="2019" name="Environ. Microbiol.">
        <title>At the nexus of three kingdoms: the genome of the mycorrhizal fungus Gigaspora margarita provides insights into plant, endobacterial and fungal interactions.</title>
        <authorList>
            <person name="Venice F."/>
            <person name="Ghignone S."/>
            <person name="Salvioli di Fossalunga A."/>
            <person name="Amselem J."/>
            <person name="Novero M."/>
            <person name="Xianan X."/>
            <person name="Sedzielewska Toro K."/>
            <person name="Morin E."/>
            <person name="Lipzen A."/>
            <person name="Grigoriev I.V."/>
            <person name="Henrissat B."/>
            <person name="Martin F.M."/>
            <person name="Bonfante P."/>
        </authorList>
    </citation>
    <scope>NUCLEOTIDE SEQUENCE [LARGE SCALE GENOMIC DNA]</scope>
    <source>
        <strain evidence="9 10">BEG34</strain>
    </source>
</reference>
<evidence type="ECO:0000256" key="2">
    <source>
        <dbReference type="ARBA" id="ARBA00022679"/>
    </source>
</evidence>
<evidence type="ECO:0000256" key="7">
    <source>
        <dbReference type="SAM" id="Phobius"/>
    </source>
</evidence>
<dbReference type="GO" id="GO:0000166">
    <property type="term" value="F:nucleotide binding"/>
    <property type="evidence" value="ECO:0007669"/>
    <property type="project" value="InterPro"/>
</dbReference>
<evidence type="ECO:0000313" key="10">
    <source>
        <dbReference type="Proteomes" id="UP000439903"/>
    </source>
</evidence>
<evidence type="ECO:0000256" key="1">
    <source>
        <dbReference type="ARBA" id="ARBA00012417"/>
    </source>
</evidence>
<name>A0A8H4EKV9_GIGMA</name>
<keyword evidence="7" id="KW-0812">Transmembrane</keyword>
<dbReference type="InterPro" id="IPR023211">
    <property type="entry name" value="DNA_pol_palm_dom_sf"/>
</dbReference>
<accession>A0A8H4EKV9</accession>
<evidence type="ECO:0000256" key="4">
    <source>
        <dbReference type="ARBA" id="ARBA00022932"/>
    </source>
</evidence>
<keyword evidence="10" id="KW-1185">Reference proteome</keyword>
<dbReference type="OrthoDB" id="2428015at2759"/>
<evidence type="ECO:0000256" key="3">
    <source>
        <dbReference type="ARBA" id="ARBA00022695"/>
    </source>
</evidence>
<keyword evidence="7" id="KW-1133">Transmembrane helix</keyword>
<dbReference type="PANTHER" id="PTHR10322:SF23">
    <property type="entry name" value="DNA POLYMERASE DELTA CATALYTIC SUBUNIT"/>
    <property type="match status" value="1"/>
</dbReference>
<dbReference type="InterPro" id="IPR043502">
    <property type="entry name" value="DNA/RNA_pol_sf"/>
</dbReference>
<dbReference type="GO" id="GO:0006261">
    <property type="term" value="P:DNA-templated DNA replication"/>
    <property type="evidence" value="ECO:0007669"/>
    <property type="project" value="TreeGrafter"/>
</dbReference>
<dbReference type="PANTHER" id="PTHR10322">
    <property type="entry name" value="DNA POLYMERASE CATALYTIC SUBUNIT"/>
    <property type="match status" value="1"/>
</dbReference>
<dbReference type="GO" id="GO:0003887">
    <property type="term" value="F:DNA-directed DNA polymerase activity"/>
    <property type="evidence" value="ECO:0007669"/>
    <property type="project" value="UniProtKB-KW"/>
</dbReference>
<keyword evidence="5" id="KW-0238">DNA-binding</keyword>
<dbReference type="AlphaFoldDB" id="A0A8H4EKV9"/>
<protein>
    <recommendedName>
        <fullName evidence="1">DNA-directed DNA polymerase</fullName>
        <ecNumber evidence="1">2.7.7.7</ecNumber>
    </recommendedName>
</protein>
<dbReference type="GO" id="GO:0003677">
    <property type="term" value="F:DNA binding"/>
    <property type="evidence" value="ECO:0007669"/>
    <property type="project" value="UniProtKB-KW"/>
</dbReference>
<feature type="transmembrane region" description="Helical" evidence="7">
    <location>
        <begin position="102"/>
        <end position="123"/>
    </location>
</feature>
<evidence type="ECO:0000256" key="6">
    <source>
        <dbReference type="ARBA" id="ARBA00049244"/>
    </source>
</evidence>
<dbReference type="EC" id="2.7.7.7" evidence="1"/>
<keyword evidence="2" id="KW-0808">Transferase</keyword>
<evidence type="ECO:0000256" key="5">
    <source>
        <dbReference type="ARBA" id="ARBA00023125"/>
    </source>
</evidence>
<dbReference type="InterPro" id="IPR006134">
    <property type="entry name" value="DNA-dir_DNA_pol_B_multi_dom"/>
</dbReference>
<sequence>MYSNTIIEKNISNDTFVDIDSIDPNLNMVEDNGKIYSKFIREKIGLIPLMHKQLLQDRQIAKDKIKYYKEIKPNSVLLLYWTSLSNALKLLANSIYSVTGDIFSNLYNLLIAPLVIAYSHLILQKVIKFAEQNAKVINSISIALKTLQYINKNINHNAKLDQRYQQQ</sequence>
<keyword evidence="7" id="KW-0472">Membrane</keyword>
<feature type="domain" description="DNA-directed DNA polymerase family B multifunctional" evidence="8">
    <location>
        <begin position="2"/>
        <end position="139"/>
    </location>
</feature>
<evidence type="ECO:0000313" key="9">
    <source>
        <dbReference type="EMBL" id="KAF0506651.1"/>
    </source>
</evidence>
<comment type="caution">
    <text evidence="9">The sequence shown here is derived from an EMBL/GenBank/DDBJ whole genome shotgun (WGS) entry which is preliminary data.</text>
</comment>